<protein>
    <submittedName>
        <fullName evidence="1">Uncharacterized protein</fullName>
    </submittedName>
</protein>
<dbReference type="Proteomes" id="UP000807469">
    <property type="component" value="Unassembled WGS sequence"/>
</dbReference>
<proteinExistence type="predicted"/>
<dbReference type="OrthoDB" id="3144838at2759"/>
<dbReference type="AlphaFoldDB" id="A0A9P6CVM5"/>
<gene>
    <name evidence="1" type="ORF">BDN70DRAFT_814932</name>
</gene>
<comment type="caution">
    <text evidence="1">The sequence shown here is derived from an EMBL/GenBank/DDBJ whole genome shotgun (WGS) entry which is preliminary data.</text>
</comment>
<evidence type="ECO:0000313" key="2">
    <source>
        <dbReference type="Proteomes" id="UP000807469"/>
    </source>
</evidence>
<keyword evidence="2" id="KW-1185">Reference proteome</keyword>
<accession>A0A9P6CVM5</accession>
<dbReference type="EMBL" id="MU155356">
    <property type="protein sequence ID" value="KAF9474910.1"/>
    <property type="molecule type" value="Genomic_DNA"/>
</dbReference>
<organism evidence="1 2">
    <name type="scientific">Pholiota conissans</name>
    <dbReference type="NCBI Taxonomy" id="109636"/>
    <lineage>
        <taxon>Eukaryota</taxon>
        <taxon>Fungi</taxon>
        <taxon>Dikarya</taxon>
        <taxon>Basidiomycota</taxon>
        <taxon>Agaricomycotina</taxon>
        <taxon>Agaricomycetes</taxon>
        <taxon>Agaricomycetidae</taxon>
        <taxon>Agaricales</taxon>
        <taxon>Agaricineae</taxon>
        <taxon>Strophariaceae</taxon>
        <taxon>Pholiota</taxon>
    </lineage>
</organism>
<sequence length="332" mass="37148">MPVLKRRRGEDAIDLTANGAAAKRLGLLKAELENIRHTPTKDAIRQHILALEEIIDNKSPVNVTAAELVNLGVVRKRLYFPPGRLTSLLKRVPPSARKDTEALDVRIFEILFNVNMESVCAQRMVIDAIILFLARMTRGRKIRSVVFPTMKPFPSIGVTLANPASGYEVQLTGELDYVVFNYKDARDHRARLTGADGSKEDAFDIAKGFFFLVQHKPQAGAGDHPGSLASQMPRAVGQALALAKLTGHEEVRFCLSNGHTWIFAILRKVQGQWVYCESSPRQLDPDGSDKPLYEILAILLQWVSFCFDMPNLLFYARVTHNHSARSPEGRRH</sequence>
<reference evidence="1" key="1">
    <citation type="submission" date="2020-11" db="EMBL/GenBank/DDBJ databases">
        <authorList>
            <consortium name="DOE Joint Genome Institute"/>
            <person name="Ahrendt S."/>
            <person name="Riley R."/>
            <person name="Andreopoulos W."/>
            <person name="Labutti K."/>
            <person name="Pangilinan J."/>
            <person name="Ruiz-Duenas F.J."/>
            <person name="Barrasa J.M."/>
            <person name="Sanchez-Garcia M."/>
            <person name="Camarero S."/>
            <person name="Miyauchi S."/>
            <person name="Serrano A."/>
            <person name="Linde D."/>
            <person name="Babiker R."/>
            <person name="Drula E."/>
            <person name="Ayuso-Fernandez I."/>
            <person name="Pacheco R."/>
            <person name="Padilla G."/>
            <person name="Ferreira P."/>
            <person name="Barriuso J."/>
            <person name="Kellner H."/>
            <person name="Castanera R."/>
            <person name="Alfaro M."/>
            <person name="Ramirez L."/>
            <person name="Pisabarro A.G."/>
            <person name="Kuo A."/>
            <person name="Tritt A."/>
            <person name="Lipzen A."/>
            <person name="He G."/>
            <person name="Yan M."/>
            <person name="Ng V."/>
            <person name="Cullen D."/>
            <person name="Martin F."/>
            <person name="Rosso M.-N."/>
            <person name="Henrissat B."/>
            <person name="Hibbett D."/>
            <person name="Martinez A.T."/>
            <person name="Grigoriev I.V."/>
        </authorList>
    </citation>
    <scope>NUCLEOTIDE SEQUENCE</scope>
    <source>
        <strain evidence="1">CIRM-BRFM 674</strain>
    </source>
</reference>
<evidence type="ECO:0000313" key="1">
    <source>
        <dbReference type="EMBL" id="KAF9474910.1"/>
    </source>
</evidence>
<name>A0A9P6CVM5_9AGAR</name>